<dbReference type="GO" id="GO:0016020">
    <property type="term" value="C:membrane"/>
    <property type="evidence" value="ECO:0007669"/>
    <property type="project" value="TreeGrafter"/>
</dbReference>
<evidence type="ECO:0000256" key="1">
    <source>
        <dbReference type="ARBA" id="ARBA00023054"/>
    </source>
</evidence>
<evidence type="ECO:0000313" key="4">
    <source>
        <dbReference type="Proteomes" id="UP000039324"/>
    </source>
</evidence>
<dbReference type="GO" id="GO:0000145">
    <property type="term" value="C:exocyst"/>
    <property type="evidence" value="ECO:0007669"/>
    <property type="project" value="TreeGrafter"/>
</dbReference>
<dbReference type="GO" id="GO:0006886">
    <property type="term" value="P:intracellular protein transport"/>
    <property type="evidence" value="ECO:0007669"/>
    <property type="project" value="InterPro"/>
</dbReference>
<dbReference type="Pfam" id="PF04091">
    <property type="entry name" value="Sec15_C"/>
    <property type="match status" value="1"/>
</dbReference>
<reference evidence="3 4" key="1">
    <citation type="submission" date="2015-02" db="EMBL/GenBank/DDBJ databases">
        <authorList>
            <person name="Chooi Y.-H."/>
        </authorList>
    </citation>
    <scope>NUCLEOTIDE SEQUENCE [LARGE SCALE GENOMIC DNA]</scope>
    <source>
        <strain evidence="3">E3</strain>
    </source>
</reference>
<dbReference type="GO" id="GO:0090522">
    <property type="term" value="P:vesicle tethering involved in exocytosis"/>
    <property type="evidence" value="ECO:0007669"/>
    <property type="project" value="InterPro"/>
</dbReference>
<gene>
    <name evidence="3" type="ORF">PBRA_005348</name>
</gene>
<dbReference type="InterPro" id="IPR042044">
    <property type="entry name" value="EXOC6PINT-1/Sec15/Tip20_C_dom2"/>
</dbReference>
<accession>A0A0G4INI9</accession>
<dbReference type="EMBL" id="CDSF01000076">
    <property type="protein sequence ID" value="CEO96744.1"/>
    <property type="molecule type" value="Genomic_DNA"/>
</dbReference>
<dbReference type="PANTHER" id="PTHR12702:SF0">
    <property type="entry name" value="EXOCYST COMPLEX COMPONENT 6"/>
    <property type="match status" value="1"/>
</dbReference>
<sequence>MMSGHAQAVCTSLAQTSTGWMTAIRWVAEGAAQRDALLAAIASDRRRYAARIEDVCAQYRPDDLCVLRDAVSETRSVRATLLEINAGVQASGDELAARATRLRDLHRARHNITLARGVLQRYEDALNGLVHAETCMSDREWDLAVAALESVDALPGNRNAMVQTMLDRRDDLANAICHSSMLEYGEWLDGTVASAPRIGRDIMSDSFSVNSVFARQDAQNAICTDAYRKCKVAHAALGRSKRFLARHHTNRQEQLVQLLRPVVIGSDEFCLAIQNCLGFFIIESALVEVDPDLGNRRWQLLDSALSFIKIGLQFALSPSRDIDSLLSAVNAVSRFSTRLEALTSWPAQDLTNALVSHTARILSAVDAHFEQSAVKASRIPMSFECQAPSAPAVAFHDAIIDAVSLWGSFCDAVPSLKHQVVQRVDWYYVRAQRLLVQSWRESLSVPTCAIEMISCIVDARFFLDQSQTVGARLSDITGTPHCNSTCILVDGVASLDRLLQGHADAVRNSVRARVDILMRSWAKGLDWNAAKDDENVSPEMLALTTWLEQISLLIPGGCDAMRHLIFDDASECVSTVMLDSLDSAELFTLSGLSKIDVDLRHVELFVIRSSGVFGIETRFTKLRQALNYLLAFKPNYDLRTLTLWSCQELKSLRTRMPQFRRLNFPRLRRRKDAYRSA</sequence>
<keyword evidence="1" id="KW-0175">Coiled coil</keyword>
<dbReference type="Gene3D" id="1.20.58.670">
    <property type="entry name" value="Dsl1p vesicle tethering complex, Tip20p subunit, domain D"/>
    <property type="match status" value="1"/>
</dbReference>
<dbReference type="Proteomes" id="UP000039324">
    <property type="component" value="Unassembled WGS sequence"/>
</dbReference>
<dbReference type="InterPro" id="IPR046361">
    <property type="entry name" value="EXOC6/Sec15_C"/>
</dbReference>
<dbReference type="AlphaFoldDB" id="A0A0G4INI9"/>
<proteinExistence type="predicted"/>
<dbReference type="InterPro" id="IPR007225">
    <property type="entry name" value="EXOC6/Sec15"/>
</dbReference>
<dbReference type="GO" id="GO:0006893">
    <property type="term" value="P:Golgi to plasma membrane transport"/>
    <property type="evidence" value="ECO:0007669"/>
    <property type="project" value="TreeGrafter"/>
</dbReference>
<dbReference type="PANTHER" id="PTHR12702">
    <property type="entry name" value="SEC15"/>
    <property type="match status" value="1"/>
</dbReference>
<organism evidence="3 4">
    <name type="scientific">Plasmodiophora brassicae</name>
    <name type="common">Clubroot disease agent</name>
    <dbReference type="NCBI Taxonomy" id="37360"/>
    <lineage>
        <taxon>Eukaryota</taxon>
        <taxon>Sar</taxon>
        <taxon>Rhizaria</taxon>
        <taxon>Endomyxa</taxon>
        <taxon>Phytomyxea</taxon>
        <taxon>Plasmodiophorida</taxon>
        <taxon>Plasmodiophoridae</taxon>
        <taxon>Plasmodiophora</taxon>
    </lineage>
</organism>
<keyword evidence="4" id="KW-1185">Reference proteome</keyword>
<name>A0A0G4INI9_PLABS</name>
<evidence type="ECO:0000313" key="3">
    <source>
        <dbReference type="EMBL" id="CEO96744.1"/>
    </source>
</evidence>
<protein>
    <recommendedName>
        <fullName evidence="2">Exocyst complex subunit EXOC6/Sec15 C-terminal domain-containing protein</fullName>
    </recommendedName>
</protein>
<feature type="domain" description="Exocyst complex subunit EXOC6/Sec15 C-terminal" evidence="2">
    <location>
        <begin position="449"/>
        <end position="631"/>
    </location>
</feature>
<evidence type="ECO:0000259" key="2">
    <source>
        <dbReference type="Pfam" id="PF04091"/>
    </source>
</evidence>